<feature type="domain" description="SH2" evidence="4">
    <location>
        <begin position="576"/>
        <end position="618"/>
    </location>
</feature>
<dbReference type="Pfam" id="PF02864">
    <property type="entry name" value="STAT_bind"/>
    <property type="match status" value="1"/>
</dbReference>
<dbReference type="GO" id="GO:0003677">
    <property type="term" value="F:DNA binding"/>
    <property type="evidence" value="ECO:0007669"/>
    <property type="project" value="InterPro"/>
</dbReference>
<accession>A0A8J2P1F7</accession>
<dbReference type="InterPro" id="IPR001217">
    <property type="entry name" value="STAT"/>
</dbReference>
<organism evidence="5 6">
    <name type="scientific">Allacma fusca</name>
    <dbReference type="NCBI Taxonomy" id="39272"/>
    <lineage>
        <taxon>Eukaryota</taxon>
        <taxon>Metazoa</taxon>
        <taxon>Ecdysozoa</taxon>
        <taxon>Arthropoda</taxon>
        <taxon>Hexapoda</taxon>
        <taxon>Collembola</taxon>
        <taxon>Symphypleona</taxon>
        <taxon>Sminthuridae</taxon>
        <taxon>Allacma</taxon>
    </lineage>
</organism>
<proteinExistence type="predicted"/>
<sequence length="774" mass="88615">MLLWTKVRHLSPESVQAILNFYLQKHIPIEVRECLATWIENNFLRGDVVADPEEPELDDSIPQLCSEFFKEIDRTAQQSRDVVVQWKLKNASFDLQARFTPIELYQSMIDCLQEELRQLKQDTTSHVTKGSVFPMANFSEISQNLCLIMNIRNEYIARTQGLQSFRTDLLLLVEQRDKTRSDLDFMSQVFMANGEAYKQGLICKLNEYNMRIQNCTSMLYQHETFCLAVAEDLLNKLQALIYKLDQDFLQRIKWSGIDFDTTLSLDNLQQMCCEIFGIVEQVNEALRQSLMESAIPCVQYELDQYSKTRLQFLLDTLETLKYTLLVNSIVVDNQPPQLIKQSKAFSTKVLLLCGDKFTSQVSVKAVVLNEAQAVALYKNKDSKKYIGSGCGKIINSTGCKQCDNPSSRVVYQFTNVAISKMSRQEDSRAMREKFCLLFFAEGQIGSNVYPIWCCSVPFVYIVSNSQKPEGWGTIFWDNSFRELNRTPFAVPEKVSWSRMAVALNNCFKNMTKTQWNLTDTNLRCLGERIFQSTNFSDKSFISHNKFFEKDNVSPKGKWGWFYSCIDLTNRHLKPYWNDGYILGFINLRDSEEIILTMEPGTFLVRFSNGREGGVSMTVCRPINDGEPEMELENIMPLNNDDLKILSLPDRIQSYRYYTNVYHQKINKEHTLTSKLIAFKPFANHRKGSDNKYIPVESAYTYVELIMSAIHGASCLPGSTPTISRPSLDSGIESSVEAGADNSDDDDLMEMAAEIAGLGLYEVQTRGLSMENAHI</sequence>
<evidence type="ECO:0000259" key="4">
    <source>
        <dbReference type="PROSITE" id="PS50001"/>
    </source>
</evidence>
<dbReference type="InterPro" id="IPR013801">
    <property type="entry name" value="STAT_TF_DNA-bd"/>
</dbReference>
<keyword evidence="6" id="KW-1185">Reference proteome</keyword>
<evidence type="ECO:0000313" key="5">
    <source>
        <dbReference type="EMBL" id="CAG7734898.1"/>
    </source>
</evidence>
<evidence type="ECO:0000313" key="6">
    <source>
        <dbReference type="Proteomes" id="UP000708208"/>
    </source>
</evidence>
<keyword evidence="1 2" id="KW-0727">SH2 domain</keyword>
<dbReference type="SMART" id="SM00964">
    <property type="entry name" value="STAT_int"/>
    <property type="match status" value="1"/>
</dbReference>
<evidence type="ECO:0000256" key="2">
    <source>
        <dbReference type="PROSITE-ProRule" id="PRU00191"/>
    </source>
</evidence>
<dbReference type="InterPro" id="IPR048988">
    <property type="entry name" value="STAT_linker"/>
</dbReference>
<dbReference type="EMBL" id="CAJVCH010278355">
    <property type="protein sequence ID" value="CAG7734898.1"/>
    <property type="molecule type" value="Genomic_DNA"/>
</dbReference>
<evidence type="ECO:0000256" key="1">
    <source>
        <dbReference type="ARBA" id="ARBA00022999"/>
    </source>
</evidence>
<dbReference type="GO" id="GO:0003700">
    <property type="term" value="F:DNA-binding transcription factor activity"/>
    <property type="evidence" value="ECO:0007669"/>
    <property type="project" value="InterPro"/>
</dbReference>
<feature type="region of interest" description="Disordered" evidence="3">
    <location>
        <begin position="721"/>
        <end position="743"/>
    </location>
</feature>
<dbReference type="OrthoDB" id="7993183at2759"/>
<dbReference type="CDD" id="cd09919">
    <property type="entry name" value="SH2_STAT_family"/>
    <property type="match status" value="1"/>
</dbReference>
<dbReference type="InterPro" id="IPR000980">
    <property type="entry name" value="SH2"/>
</dbReference>
<dbReference type="AlphaFoldDB" id="A0A8J2P1F7"/>
<dbReference type="Pfam" id="PF21354">
    <property type="entry name" value="STAT_linker"/>
    <property type="match status" value="1"/>
</dbReference>
<name>A0A8J2P1F7_9HEXA</name>
<dbReference type="Pfam" id="PF00017">
    <property type="entry name" value="SH2"/>
    <property type="match status" value="1"/>
</dbReference>
<dbReference type="Proteomes" id="UP000708208">
    <property type="component" value="Unassembled WGS sequence"/>
</dbReference>
<dbReference type="Pfam" id="PF02865">
    <property type="entry name" value="STAT_int"/>
    <property type="match status" value="1"/>
</dbReference>
<dbReference type="InterPro" id="IPR013799">
    <property type="entry name" value="STAT_TF_prot_interaction"/>
</dbReference>
<dbReference type="CDD" id="cd14801">
    <property type="entry name" value="STAT_DBD"/>
    <property type="match status" value="1"/>
</dbReference>
<protein>
    <recommendedName>
        <fullName evidence="4">SH2 domain-containing protein</fullName>
    </recommendedName>
</protein>
<dbReference type="GO" id="GO:0007165">
    <property type="term" value="P:signal transduction"/>
    <property type="evidence" value="ECO:0007669"/>
    <property type="project" value="InterPro"/>
</dbReference>
<gene>
    <name evidence="5" type="ORF">AFUS01_LOCUS23260</name>
</gene>
<comment type="caution">
    <text evidence="5">The sequence shown here is derived from an EMBL/GenBank/DDBJ whole genome shotgun (WGS) entry which is preliminary data.</text>
</comment>
<evidence type="ECO:0000256" key="3">
    <source>
        <dbReference type="SAM" id="MobiDB-lite"/>
    </source>
</evidence>
<reference evidence="5" key="1">
    <citation type="submission" date="2021-06" db="EMBL/GenBank/DDBJ databases">
        <authorList>
            <person name="Hodson N. C."/>
            <person name="Mongue J. A."/>
            <person name="Jaron S. K."/>
        </authorList>
    </citation>
    <scope>NUCLEOTIDE SEQUENCE</scope>
</reference>
<dbReference type="PROSITE" id="PS50001">
    <property type="entry name" value="SH2"/>
    <property type="match status" value="1"/>
</dbReference>
<dbReference type="PANTHER" id="PTHR11801">
    <property type="entry name" value="SIGNAL TRANSDUCER AND ACTIVATOR OF TRANSCRIPTION"/>
    <property type="match status" value="1"/>
</dbReference>